<sequence>MGTGIKIESTGDDARSTALWSASSASKRMLLLLIELALQVTAVAAQVGDSSPFLFRSQGNPILSNGLWYSGDPAPLVVNGTLYIITGRDSAPSNENAFVMNQWGMFASSSAKPEGGEWTLYPDIADPQELFAWAESGSAYAAQVVQGPDSRFYMYAPVTQAESTNQDTFAIGVAVSDAPTGPFQDAHPSGPIFSQSVPPPGNTIQNIDPTVLVDDDGQVYIYFGTFGQLLGYQLDSDMVTVKSNVTQVTSLTGYFEAPWLMKRHSIYYMLFAANNAALDSPCTPTSYHACIAYGTASSPMGPWTFQDVILPIVSSTTSHPGAVEWNGEWYLVYHTADAVGVGHFRRSVAFDKLAWDDSQTPARIDVIQQTLEPRSPAPPTYNVAPQAVASSINPTPIQYWVKALNDGMVRENPLPPDYWCSYDAANSPEISTLVYIWNETVQLNGTSMVFFADQPAGADVGVAPPQEWYIEYKDNSGTWQRAMNTSLYPLEVIDKPERVTFETVYTSAIRAILVASGAKGQYAGVGVKEWEALSTTLHLY</sequence>
<feature type="site" description="Important for catalytic activity, responsible for pKa modulation of the active site Glu and correct orientation of both the proton donor and substrate" evidence="6">
    <location>
        <position position="208"/>
    </location>
</feature>
<dbReference type="Gene3D" id="2.115.10.20">
    <property type="entry name" value="Glycosyl hydrolase domain, family 43"/>
    <property type="match status" value="1"/>
</dbReference>
<dbReference type="Pfam" id="PF04616">
    <property type="entry name" value="Glyco_hydro_43"/>
    <property type="match status" value="1"/>
</dbReference>
<evidence type="ECO:0008006" key="11">
    <source>
        <dbReference type="Google" id="ProtNLM"/>
    </source>
</evidence>
<evidence type="ECO:0000256" key="5">
    <source>
        <dbReference type="ARBA" id="ARBA00023295"/>
    </source>
</evidence>
<comment type="caution">
    <text evidence="9">The sequence shown here is derived from an EMBL/GenBank/DDBJ whole genome shotgun (WGS) entry which is preliminary data.</text>
</comment>
<dbReference type="EMBL" id="SPNV01000041">
    <property type="protein sequence ID" value="KAF5863979.1"/>
    <property type="molecule type" value="Genomic_DNA"/>
</dbReference>
<protein>
    <recommendedName>
        <fullName evidence="11">Glycosyl hydrolase</fullName>
    </recommendedName>
</protein>
<dbReference type="InterPro" id="IPR052176">
    <property type="entry name" value="Glycosyl_Hydrlase_43_Enz"/>
</dbReference>
<proteinExistence type="inferred from homology"/>
<dbReference type="AlphaFoldDB" id="A0A8H6AA90"/>
<evidence type="ECO:0000313" key="9">
    <source>
        <dbReference type="EMBL" id="KAF5863979.1"/>
    </source>
</evidence>
<dbReference type="Gene3D" id="2.60.120.260">
    <property type="entry name" value="Galactose-binding domain-like"/>
    <property type="match status" value="1"/>
</dbReference>
<dbReference type="CDD" id="cd08990">
    <property type="entry name" value="GH43_AXH_like"/>
    <property type="match status" value="1"/>
</dbReference>
<evidence type="ECO:0000256" key="6">
    <source>
        <dbReference type="PIRSR" id="PIRSR606710-2"/>
    </source>
</evidence>
<gene>
    <name evidence="9" type="ORF">ETB97_008914</name>
</gene>
<feature type="signal peptide" evidence="8">
    <location>
        <begin position="1"/>
        <end position="45"/>
    </location>
</feature>
<evidence type="ECO:0000256" key="8">
    <source>
        <dbReference type="SAM" id="SignalP"/>
    </source>
</evidence>
<reference evidence="9 10" key="1">
    <citation type="submission" date="2019-04" db="EMBL/GenBank/DDBJ databases">
        <title>Aspergillus burnettii sp. nov., novel species from soil in southeast Queensland.</title>
        <authorList>
            <person name="Gilchrist C.L.M."/>
            <person name="Pitt J.I."/>
            <person name="Lange L."/>
            <person name="Lacey H.J."/>
            <person name="Vuong D."/>
            <person name="Midgley D.J."/>
            <person name="Greenfield P."/>
            <person name="Bradbury M."/>
            <person name="Lacey E."/>
            <person name="Busk P.K."/>
            <person name="Pilgaard B."/>
            <person name="Chooi Y.H."/>
            <person name="Piggott A.M."/>
        </authorList>
    </citation>
    <scope>NUCLEOTIDE SEQUENCE [LARGE SCALE GENOMIC DNA]</scope>
    <source>
        <strain evidence="9 10">FRR 5400</strain>
    </source>
</reference>
<accession>A0A8H6AA90</accession>
<evidence type="ECO:0000256" key="7">
    <source>
        <dbReference type="RuleBase" id="RU361187"/>
    </source>
</evidence>
<evidence type="ECO:0000256" key="1">
    <source>
        <dbReference type="ARBA" id="ARBA00009865"/>
    </source>
</evidence>
<dbReference type="GO" id="GO:0004553">
    <property type="term" value="F:hydrolase activity, hydrolyzing O-glycosyl compounds"/>
    <property type="evidence" value="ECO:0007669"/>
    <property type="project" value="InterPro"/>
</dbReference>
<keyword evidence="5 7" id="KW-0326">Glycosidase</keyword>
<organism evidence="9 10">
    <name type="scientific">Petromyces alliaceus</name>
    <name type="common">Aspergillus alliaceus</name>
    <dbReference type="NCBI Taxonomy" id="209559"/>
    <lineage>
        <taxon>Eukaryota</taxon>
        <taxon>Fungi</taxon>
        <taxon>Dikarya</taxon>
        <taxon>Ascomycota</taxon>
        <taxon>Pezizomycotina</taxon>
        <taxon>Eurotiomycetes</taxon>
        <taxon>Eurotiomycetidae</taxon>
        <taxon>Eurotiales</taxon>
        <taxon>Aspergillaceae</taxon>
        <taxon>Aspergillus</taxon>
        <taxon>Aspergillus subgen. Circumdati</taxon>
    </lineage>
</organism>
<keyword evidence="10" id="KW-1185">Reference proteome</keyword>
<dbReference type="SUPFAM" id="SSF75005">
    <property type="entry name" value="Arabinanase/levansucrase/invertase"/>
    <property type="match status" value="1"/>
</dbReference>
<keyword evidence="3 7" id="KW-0378">Hydrolase</keyword>
<dbReference type="InterPro" id="IPR006710">
    <property type="entry name" value="Glyco_hydro_43"/>
</dbReference>
<dbReference type="InterPro" id="IPR023296">
    <property type="entry name" value="Glyco_hydro_beta-prop_sf"/>
</dbReference>
<name>A0A8H6AA90_PETAA</name>
<comment type="similarity">
    <text evidence="1 7">Belongs to the glycosyl hydrolase 43 family.</text>
</comment>
<keyword evidence="4" id="KW-0119">Carbohydrate metabolism</keyword>
<evidence type="ECO:0000256" key="2">
    <source>
        <dbReference type="ARBA" id="ARBA00022729"/>
    </source>
</evidence>
<feature type="chain" id="PRO_5034661298" description="Glycosyl hydrolase" evidence="8">
    <location>
        <begin position="46"/>
        <end position="540"/>
    </location>
</feature>
<evidence type="ECO:0000256" key="4">
    <source>
        <dbReference type="ARBA" id="ARBA00023277"/>
    </source>
</evidence>
<dbReference type="PANTHER" id="PTHR43772">
    <property type="entry name" value="ENDO-1,4-BETA-XYLANASE"/>
    <property type="match status" value="1"/>
</dbReference>
<keyword evidence="2 8" id="KW-0732">Signal</keyword>
<evidence type="ECO:0000313" key="10">
    <source>
        <dbReference type="Proteomes" id="UP000541154"/>
    </source>
</evidence>
<dbReference type="PANTHER" id="PTHR43772:SF2">
    <property type="entry name" value="PUTATIVE (AFU_ORTHOLOGUE AFUA_2G04480)-RELATED"/>
    <property type="match status" value="1"/>
</dbReference>
<dbReference type="GO" id="GO:0005975">
    <property type="term" value="P:carbohydrate metabolic process"/>
    <property type="evidence" value="ECO:0007669"/>
    <property type="project" value="InterPro"/>
</dbReference>
<evidence type="ECO:0000256" key="3">
    <source>
        <dbReference type="ARBA" id="ARBA00022801"/>
    </source>
</evidence>
<dbReference type="Proteomes" id="UP000541154">
    <property type="component" value="Unassembled WGS sequence"/>
</dbReference>